<dbReference type="AlphaFoldDB" id="A0A9P6H9P5"/>
<keyword evidence="3" id="KW-1185">Reference proteome</keyword>
<protein>
    <submittedName>
        <fullName evidence="2">Uncharacterized protein</fullName>
    </submittedName>
</protein>
<comment type="caution">
    <text evidence="2">The sequence shown here is derived from an EMBL/GenBank/DDBJ whole genome shotgun (WGS) entry which is preliminary data.</text>
</comment>
<name>A0A9P6H9P5_9AGAM</name>
<evidence type="ECO:0000313" key="3">
    <source>
        <dbReference type="Proteomes" id="UP000736335"/>
    </source>
</evidence>
<dbReference type="EMBL" id="WIUZ02000012">
    <property type="protein sequence ID" value="KAF9782107.1"/>
    <property type="molecule type" value="Genomic_DNA"/>
</dbReference>
<sequence length="189" mass="21332">MAHVEWMIANLFGSKYKVRMNARLLERETTIECGRLFFARFSLGSSSWLMLADGYRRLRCEEQQAEGAVVETRNEEGEGDVSITKAEIMDDKREIGRWNGNIPRAGRGRNTGVRITDNFAMRIAAGDGVGLITKIEIFGQQSTICADKQNRRKEEEVKILTMSKMRRKEGRMARKSGETVGREAGGRAP</sequence>
<evidence type="ECO:0000313" key="2">
    <source>
        <dbReference type="EMBL" id="KAF9782107.1"/>
    </source>
</evidence>
<reference evidence="2" key="2">
    <citation type="submission" date="2020-11" db="EMBL/GenBank/DDBJ databases">
        <authorList>
            <consortium name="DOE Joint Genome Institute"/>
            <person name="Kuo A."/>
            <person name="Miyauchi S."/>
            <person name="Kiss E."/>
            <person name="Drula E."/>
            <person name="Kohler A."/>
            <person name="Sanchez-Garcia M."/>
            <person name="Andreopoulos B."/>
            <person name="Barry K.W."/>
            <person name="Bonito G."/>
            <person name="Buee M."/>
            <person name="Carver A."/>
            <person name="Chen C."/>
            <person name="Cichocki N."/>
            <person name="Clum A."/>
            <person name="Culley D."/>
            <person name="Crous P.W."/>
            <person name="Fauchery L."/>
            <person name="Girlanda M."/>
            <person name="Hayes R."/>
            <person name="Keri Z."/>
            <person name="Labutti K."/>
            <person name="Lipzen A."/>
            <person name="Lombard V."/>
            <person name="Magnuson J."/>
            <person name="Maillard F."/>
            <person name="Morin E."/>
            <person name="Murat C."/>
            <person name="Nolan M."/>
            <person name="Ohm R."/>
            <person name="Pangilinan J."/>
            <person name="Pereira M."/>
            <person name="Perotto S."/>
            <person name="Peter M."/>
            <person name="Riley R."/>
            <person name="Sitrit Y."/>
            <person name="Stielow B."/>
            <person name="Szollosi G."/>
            <person name="Zifcakova L."/>
            <person name="Stursova M."/>
            <person name="Spatafora J.W."/>
            <person name="Tedersoo L."/>
            <person name="Vaario L.-M."/>
            <person name="Yamada A."/>
            <person name="Yan M."/>
            <person name="Wang P."/>
            <person name="Xu J."/>
            <person name="Bruns T."/>
            <person name="Baldrian P."/>
            <person name="Vilgalys R."/>
            <person name="Henrissat B."/>
            <person name="Grigoriev I.V."/>
            <person name="Hibbett D."/>
            <person name="Nagy L.G."/>
            <person name="Martin F.M."/>
        </authorList>
    </citation>
    <scope>NUCLEOTIDE SEQUENCE</scope>
    <source>
        <strain evidence="2">UH-Tt-Lm1</strain>
    </source>
</reference>
<feature type="compositionally biased region" description="Basic and acidic residues" evidence="1">
    <location>
        <begin position="170"/>
        <end position="189"/>
    </location>
</feature>
<evidence type="ECO:0000256" key="1">
    <source>
        <dbReference type="SAM" id="MobiDB-lite"/>
    </source>
</evidence>
<proteinExistence type="predicted"/>
<feature type="region of interest" description="Disordered" evidence="1">
    <location>
        <begin position="163"/>
        <end position="189"/>
    </location>
</feature>
<dbReference type="Proteomes" id="UP000736335">
    <property type="component" value="Unassembled WGS sequence"/>
</dbReference>
<accession>A0A9P6H9P5</accession>
<reference evidence="2" key="1">
    <citation type="journal article" date="2020" name="Nat. Commun.">
        <title>Large-scale genome sequencing of mycorrhizal fungi provides insights into the early evolution of symbiotic traits.</title>
        <authorList>
            <person name="Miyauchi S."/>
            <person name="Kiss E."/>
            <person name="Kuo A."/>
            <person name="Drula E."/>
            <person name="Kohler A."/>
            <person name="Sanchez-Garcia M."/>
            <person name="Morin E."/>
            <person name="Andreopoulos B."/>
            <person name="Barry K.W."/>
            <person name="Bonito G."/>
            <person name="Buee M."/>
            <person name="Carver A."/>
            <person name="Chen C."/>
            <person name="Cichocki N."/>
            <person name="Clum A."/>
            <person name="Culley D."/>
            <person name="Crous P.W."/>
            <person name="Fauchery L."/>
            <person name="Girlanda M."/>
            <person name="Hayes R.D."/>
            <person name="Keri Z."/>
            <person name="LaButti K."/>
            <person name="Lipzen A."/>
            <person name="Lombard V."/>
            <person name="Magnuson J."/>
            <person name="Maillard F."/>
            <person name="Murat C."/>
            <person name="Nolan M."/>
            <person name="Ohm R.A."/>
            <person name="Pangilinan J."/>
            <person name="Pereira M.F."/>
            <person name="Perotto S."/>
            <person name="Peter M."/>
            <person name="Pfister S."/>
            <person name="Riley R."/>
            <person name="Sitrit Y."/>
            <person name="Stielow J.B."/>
            <person name="Szollosi G."/>
            <person name="Zifcakova L."/>
            <person name="Stursova M."/>
            <person name="Spatafora J.W."/>
            <person name="Tedersoo L."/>
            <person name="Vaario L.M."/>
            <person name="Yamada A."/>
            <person name="Yan M."/>
            <person name="Wang P."/>
            <person name="Xu J."/>
            <person name="Bruns T."/>
            <person name="Baldrian P."/>
            <person name="Vilgalys R."/>
            <person name="Dunand C."/>
            <person name="Henrissat B."/>
            <person name="Grigoriev I.V."/>
            <person name="Hibbett D."/>
            <person name="Nagy L.G."/>
            <person name="Martin F.M."/>
        </authorList>
    </citation>
    <scope>NUCLEOTIDE SEQUENCE</scope>
    <source>
        <strain evidence="2">UH-Tt-Lm1</strain>
    </source>
</reference>
<gene>
    <name evidence="2" type="ORF">BJ322DRAFT_1022589</name>
</gene>
<organism evidence="2 3">
    <name type="scientific">Thelephora terrestris</name>
    <dbReference type="NCBI Taxonomy" id="56493"/>
    <lineage>
        <taxon>Eukaryota</taxon>
        <taxon>Fungi</taxon>
        <taxon>Dikarya</taxon>
        <taxon>Basidiomycota</taxon>
        <taxon>Agaricomycotina</taxon>
        <taxon>Agaricomycetes</taxon>
        <taxon>Thelephorales</taxon>
        <taxon>Thelephoraceae</taxon>
        <taxon>Thelephora</taxon>
    </lineage>
</organism>